<gene>
    <name evidence="2" type="ORF">B9Z65_243</name>
</gene>
<protein>
    <submittedName>
        <fullName evidence="2">Uncharacterized protein</fullName>
    </submittedName>
</protein>
<feature type="transmembrane region" description="Helical" evidence="1">
    <location>
        <begin position="104"/>
        <end position="121"/>
    </location>
</feature>
<comment type="caution">
    <text evidence="2">The sequence shown here is derived from an EMBL/GenBank/DDBJ whole genome shotgun (WGS) entry which is preliminary data.</text>
</comment>
<proteinExistence type="predicted"/>
<dbReference type="STRING" id="40998.A0A2P7Z7S8"/>
<name>A0A2P7Z7S8_9PEZI</name>
<organism evidence="2 3">
    <name type="scientific">Elsinoe australis</name>
    <dbReference type="NCBI Taxonomy" id="40998"/>
    <lineage>
        <taxon>Eukaryota</taxon>
        <taxon>Fungi</taxon>
        <taxon>Dikarya</taxon>
        <taxon>Ascomycota</taxon>
        <taxon>Pezizomycotina</taxon>
        <taxon>Dothideomycetes</taxon>
        <taxon>Dothideomycetidae</taxon>
        <taxon>Myriangiales</taxon>
        <taxon>Elsinoaceae</taxon>
        <taxon>Elsinoe</taxon>
    </lineage>
</organism>
<dbReference type="Proteomes" id="UP000243723">
    <property type="component" value="Unassembled WGS sequence"/>
</dbReference>
<keyword evidence="1" id="KW-0812">Transmembrane</keyword>
<evidence type="ECO:0000313" key="3">
    <source>
        <dbReference type="Proteomes" id="UP000243723"/>
    </source>
</evidence>
<keyword evidence="1" id="KW-0472">Membrane</keyword>
<dbReference type="AlphaFoldDB" id="A0A2P7Z7S8"/>
<accession>A0A2P7Z7S8</accession>
<dbReference type="OrthoDB" id="2603at2759"/>
<feature type="transmembrane region" description="Helical" evidence="1">
    <location>
        <begin position="262"/>
        <end position="285"/>
    </location>
</feature>
<evidence type="ECO:0000313" key="2">
    <source>
        <dbReference type="EMBL" id="PSK44263.1"/>
    </source>
</evidence>
<dbReference type="EMBL" id="NHZQ01000289">
    <property type="protein sequence ID" value="PSK44263.1"/>
    <property type="molecule type" value="Genomic_DNA"/>
</dbReference>
<evidence type="ECO:0000256" key="1">
    <source>
        <dbReference type="SAM" id="Phobius"/>
    </source>
</evidence>
<keyword evidence="3" id="KW-1185">Reference proteome</keyword>
<feature type="transmembrane region" description="Helical" evidence="1">
    <location>
        <begin position="127"/>
        <end position="149"/>
    </location>
</feature>
<keyword evidence="1" id="KW-1133">Transmembrane helix</keyword>
<sequence length="301" mass="32639">MATPSASSSASSKSDPVILENQIALKVTARDNRKGRHTLLVLPGTKVKPEIPDEKTGIITGDQEEKATSVIEPSVAQITTTPGTVLRFETPPPTTSWRRIGRNVLNAFFTLMPVIAPHLSFHGESEYGGGLTNFIASAMFLSAAILTYLEALNAPDDPCCAYTLSSRETSTTGEVVVTISPDLSQCHHHHQNHRSLLSPDKVPISEPLTSSAPTIAVRDQQLNTIDATTLPTPSTPKVLTSNTTAYALVPRKHHFRPHLQRLAFLSALLALLSNLIYFTSSILALPHLTNRLSPMTIKWGN</sequence>
<reference evidence="2 3" key="1">
    <citation type="submission" date="2017-05" db="EMBL/GenBank/DDBJ databases">
        <title>Draft genome sequence of Elsinoe australis.</title>
        <authorList>
            <person name="Cheng Q."/>
        </authorList>
    </citation>
    <scope>NUCLEOTIDE SEQUENCE [LARGE SCALE GENOMIC DNA]</scope>
    <source>
        <strain evidence="2 3">NL1</strain>
    </source>
</reference>